<organism evidence="1 2">
    <name type="scientific">Paraglomus occultum</name>
    <dbReference type="NCBI Taxonomy" id="144539"/>
    <lineage>
        <taxon>Eukaryota</taxon>
        <taxon>Fungi</taxon>
        <taxon>Fungi incertae sedis</taxon>
        <taxon>Mucoromycota</taxon>
        <taxon>Glomeromycotina</taxon>
        <taxon>Glomeromycetes</taxon>
        <taxon>Paraglomerales</taxon>
        <taxon>Paraglomeraceae</taxon>
        <taxon>Paraglomus</taxon>
    </lineage>
</organism>
<name>A0A9N9DZC0_9GLOM</name>
<dbReference type="EMBL" id="CAJVPJ010005070">
    <property type="protein sequence ID" value="CAG8658303.1"/>
    <property type="molecule type" value="Genomic_DNA"/>
</dbReference>
<sequence length="93" mass="10054">NRCWSSSAPTNISIVVYDEALPASIDLALKTNASTGGSMLCLFCIALGEGWYREYIVPRGASAPAGLARIRILTSNSLFVVISDEGYNEVLRR</sequence>
<keyword evidence="2" id="KW-1185">Reference proteome</keyword>
<evidence type="ECO:0000313" key="2">
    <source>
        <dbReference type="Proteomes" id="UP000789572"/>
    </source>
</evidence>
<feature type="non-terminal residue" evidence="1">
    <location>
        <position position="93"/>
    </location>
</feature>
<evidence type="ECO:0000313" key="1">
    <source>
        <dbReference type="EMBL" id="CAG8658303.1"/>
    </source>
</evidence>
<protein>
    <submittedName>
        <fullName evidence="1">2931_t:CDS:1</fullName>
    </submittedName>
</protein>
<reference evidence="1" key="1">
    <citation type="submission" date="2021-06" db="EMBL/GenBank/DDBJ databases">
        <authorList>
            <person name="Kallberg Y."/>
            <person name="Tangrot J."/>
            <person name="Rosling A."/>
        </authorList>
    </citation>
    <scope>NUCLEOTIDE SEQUENCE</scope>
    <source>
        <strain evidence="1">IA702</strain>
    </source>
</reference>
<dbReference type="Proteomes" id="UP000789572">
    <property type="component" value="Unassembled WGS sequence"/>
</dbReference>
<accession>A0A9N9DZC0</accession>
<proteinExistence type="predicted"/>
<dbReference type="AlphaFoldDB" id="A0A9N9DZC0"/>
<gene>
    <name evidence="1" type="ORF">POCULU_LOCUS10321</name>
</gene>
<comment type="caution">
    <text evidence="1">The sequence shown here is derived from an EMBL/GenBank/DDBJ whole genome shotgun (WGS) entry which is preliminary data.</text>
</comment>